<dbReference type="EMBL" id="BLXT01007347">
    <property type="protein sequence ID" value="GFO38708.1"/>
    <property type="molecule type" value="Genomic_DNA"/>
</dbReference>
<protein>
    <submittedName>
        <fullName evidence="2">Uncharacterized protein</fullName>
    </submittedName>
</protein>
<dbReference type="AlphaFoldDB" id="A0AAV4D3U8"/>
<organism evidence="2 3">
    <name type="scientific">Plakobranchus ocellatus</name>
    <dbReference type="NCBI Taxonomy" id="259542"/>
    <lineage>
        <taxon>Eukaryota</taxon>
        <taxon>Metazoa</taxon>
        <taxon>Spiralia</taxon>
        <taxon>Lophotrochozoa</taxon>
        <taxon>Mollusca</taxon>
        <taxon>Gastropoda</taxon>
        <taxon>Heterobranchia</taxon>
        <taxon>Euthyneura</taxon>
        <taxon>Panpulmonata</taxon>
        <taxon>Sacoglossa</taxon>
        <taxon>Placobranchoidea</taxon>
        <taxon>Plakobranchidae</taxon>
        <taxon>Plakobranchus</taxon>
    </lineage>
</organism>
<gene>
    <name evidence="2" type="ORF">PoB_006521300</name>
</gene>
<comment type="caution">
    <text evidence="2">The sequence shown here is derived from an EMBL/GenBank/DDBJ whole genome shotgun (WGS) entry which is preliminary data.</text>
</comment>
<accession>A0AAV4D3U8</accession>
<reference evidence="2 3" key="1">
    <citation type="journal article" date="2021" name="Elife">
        <title>Chloroplast acquisition without the gene transfer in kleptoplastic sea slugs, Plakobranchus ocellatus.</title>
        <authorList>
            <person name="Maeda T."/>
            <person name="Takahashi S."/>
            <person name="Yoshida T."/>
            <person name="Shimamura S."/>
            <person name="Takaki Y."/>
            <person name="Nagai Y."/>
            <person name="Toyoda A."/>
            <person name="Suzuki Y."/>
            <person name="Arimoto A."/>
            <person name="Ishii H."/>
            <person name="Satoh N."/>
            <person name="Nishiyama T."/>
            <person name="Hasebe M."/>
            <person name="Maruyama T."/>
            <person name="Minagawa J."/>
            <person name="Obokata J."/>
            <person name="Shigenobu S."/>
        </authorList>
    </citation>
    <scope>NUCLEOTIDE SEQUENCE [LARGE SCALE GENOMIC DNA]</scope>
</reference>
<evidence type="ECO:0000313" key="3">
    <source>
        <dbReference type="Proteomes" id="UP000735302"/>
    </source>
</evidence>
<sequence length="81" mass="8711">MMVEKGVGVGTGRRERDGAAQDAGGQKSGVGVEVNLFPVVSRGTSDQVFASWWMDVQVFVLSLQWIIGPTHSQDHLALPCL</sequence>
<dbReference type="Proteomes" id="UP000735302">
    <property type="component" value="Unassembled WGS sequence"/>
</dbReference>
<feature type="region of interest" description="Disordered" evidence="1">
    <location>
        <begin position="1"/>
        <end position="27"/>
    </location>
</feature>
<keyword evidence="3" id="KW-1185">Reference proteome</keyword>
<name>A0AAV4D3U8_9GAST</name>
<proteinExistence type="predicted"/>
<evidence type="ECO:0000256" key="1">
    <source>
        <dbReference type="SAM" id="MobiDB-lite"/>
    </source>
</evidence>
<evidence type="ECO:0000313" key="2">
    <source>
        <dbReference type="EMBL" id="GFO38708.1"/>
    </source>
</evidence>